<evidence type="ECO:0000256" key="2">
    <source>
        <dbReference type="ARBA" id="ARBA00022475"/>
    </source>
</evidence>
<gene>
    <name evidence="7" type="ORF">J4573_20665</name>
</gene>
<reference evidence="7" key="1">
    <citation type="submission" date="2021-03" db="EMBL/GenBank/DDBJ databases">
        <authorList>
            <person name="Kanchanasin P."/>
            <person name="Saeng-In P."/>
            <person name="Phongsopitanun W."/>
            <person name="Yuki M."/>
            <person name="Kudo T."/>
            <person name="Ohkuma M."/>
            <person name="Tanasupawat S."/>
        </authorList>
    </citation>
    <scope>NUCLEOTIDE SEQUENCE</scope>
    <source>
        <strain evidence="7">GKU 128</strain>
    </source>
</reference>
<proteinExistence type="predicted"/>
<keyword evidence="3 6" id="KW-0812">Transmembrane</keyword>
<dbReference type="InterPro" id="IPR007208">
    <property type="entry name" value="MrpF/PhaF-like"/>
</dbReference>
<evidence type="ECO:0000313" key="7">
    <source>
        <dbReference type="EMBL" id="MBO2449526.1"/>
    </source>
</evidence>
<keyword evidence="4 6" id="KW-1133">Transmembrane helix</keyword>
<dbReference type="EMBL" id="JAGEOJ010000008">
    <property type="protein sequence ID" value="MBO2449526.1"/>
    <property type="molecule type" value="Genomic_DNA"/>
</dbReference>
<name>A0A939T2F2_9ACTN</name>
<dbReference type="GO" id="GO:0005886">
    <property type="term" value="C:plasma membrane"/>
    <property type="evidence" value="ECO:0007669"/>
    <property type="project" value="UniProtKB-SubCell"/>
</dbReference>
<evidence type="ECO:0008006" key="9">
    <source>
        <dbReference type="Google" id="ProtNLM"/>
    </source>
</evidence>
<dbReference type="RefSeq" id="WP_208257412.1">
    <property type="nucleotide sequence ID" value="NZ_JAGEOJ010000008.1"/>
</dbReference>
<keyword evidence="8" id="KW-1185">Reference proteome</keyword>
<protein>
    <recommendedName>
        <fullName evidence="9">Cation:proton antiporter</fullName>
    </recommendedName>
</protein>
<comment type="caution">
    <text evidence="7">The sequence shown here is derived from an EMBL/GenBank/DDBJ whole genome shotgun (WGS) entry which is preliminary data.</text>
</comment>
<sequence length="81" mass="8442">MTLVAIVLLAGALLPTLLTTMYGRPVDRLAGLMLAGPLVTLTLIVLAAAYGRPAYLDVALVLAVLSFAGSLVFARFLGRTL</sequence>
<evidence type="ECO:0000256" key="5">
    <source>
        <dbReference type="ARBA" id="ARBA00023136"/>
    </source>
</evidence>
<organism evidence="7 8">
    <name type="scientific">Actinomadura barringtoniae</name>
    <dbReference type="NCBI Taxonomy" id="1427535"/>
    <lineage>
        <taxon>Bacteria</taxon>
        <taxon>Bacillati</taxon>
        <taxon>Actinomycetota</taxon>
        <taxon>Actinomycetes</taxon>
        <taxon>Streptosporangiales</taxon>
        <taxon>Thermomonosporaceae</taxon>
        <taxon>Actinomadura</taxon>
    </lineage>
</organism>
<dbReference type="AlphaFoldDB" id="A0A939T2F2"/>
<feature type="transmembrane region" description="Helical" evidence="6">
    <location>
        <begin position="29"/>
        <end position="51"/>
    </location>
</feature>
<feature type="transmembrane region" description="Helical" evidence="6">
    <location>
        <begin position="58"/>
        <end position="78"/>
    </location>
</feature>
<evidence type="ECO:0000256" key="4">
    <source>
        <dbReference type="ARBA" id="ARBA00022989"/>
    </source>
</evidence>
<dbReference type="GO" id="GO:0015075">
    <property type="term" value="F:monoatomic ion transmembrane transporter activity"/>
    <property type="evidence" value="ECO:0007669"/>
    <property type="project" value="InterPro"/>
</dbReference>
<evidence type="ECO:0000256" key="6">
    <source>
        <dbReference type="SAM" id="Phobius"/>
    </source>
</evidence>
<evidence type="ECO:0000256" key="3">
    <source>
        <dbReference type="ARBA" id="ARBA00022692"/>
    </source>
</evidence>
<keyword evidence="5 6" id="KW-0472">Membrane</keyword>
<comment type="subcellular location">
    <subcellularLocation>
        <location evidence="1">Cell membrane</location>
        <topology evidence="1">Multi-pass membrane protein</topology>
    </subcellularLocation>
</comment>
<dbReference type="Pfam" id="PF04066">
    <property type="entry name" value="MrpF_PhaF"/>
    <property type="match status" value="1"/>
</dbReference>
<dbReference type="Proteomes" id="UP000669179">
    <property type="component" value="Unassembled WGS sequence"/>
</dbReference>
<keyword evidence="2" id="KW-1003">Cell membrane</keyword>
<accession>A0A939T2F2</accession>
<evidence type="ECO:0000256" key="1">
    <source>
        <dbReference type="ARBA" id="ARBA00004651"/>
    </source>
</evidence>
<evidence type="ECO:0000313" key="8">
    <source>
        <dbReference type="Proteomes" id="UP000669179"/>
    </source>
</evidence>